<name>A0AA85C108_9TREM</name>
<dbReference type="GO" id="GO:0003723">
    <property type="term" value="F:RNA binding"/>
    <property type="evidence" value="ECO:0007669"/>
    <property type="project" value="InterPro"/>
</dbReference>
<dbReference type="GO" id="GO:0005634">
    <property type="term" value="C:nucleus"/>
    <property type="evidence" value="ECO:0007669"/>
    <property type="project" value="UniProtKB-SubCell"/>
</dbReference>
<reference evidence="13" key="1">
    <citation type="submission" date="2023-11" db="UniProtKB">
        <authorList>
            <consortium name="WormBaseParasite"/>
        </authorList>
    </citation>
    <scope>IDENTIFICATION</scope>
</reference>
<evidence type="ECO:0000256" key="3">
    <source>
        <dbReference type="ARBA" id="ARBA00012787"/>
    </source>
</evidence>
<dbReference type="PANTHER" id="PTHR21568">
    <property type="entry name" value="TRNA PSEUDOURIDINE SYNTHASE PUS10"/>
    <property type="match status" value="1"/>
</dbReference>
<dbReference type="Gene3D" id="3.30.70.3190">
    <property type="match status" value="1"/>
</dbReference>
<dbReference type="InterPro" id="IPR039894">
    <property type="entry name" value="Pus10-like"/>
</dbReference>
<evidence type="ECO:0000313" key="12">
    <source>
        <dbReference type="Proteomes" id="UP000050791"/>
    </source>
</evidence>
<evidence type="ECO:0000256" key="5">
    <source>
        <dbReference type="ARBA" id="ARBA00022723"/>
    </source>
</evidence>
<dbReference type="WBParaSite" id="SMTH1_86570.1">
    <property type="protein sequence ID" value="SMTH1_86570.1"/>
    <property type="gene ID" value="SMTH1_86570"/>
</dbReference>
<comment type="similarity">
    <text evidence="2">Belongs to the pseudouridine synthase Pus10 family.</text>
</comment>
<proteinExistence type="inferred from homology"/>
<dbReference type="Gene3D" id="3.10.20.90">
    <property type="entry name" value="Phosphatidylinositol 3-kinase Catalytic Subunit, Chain A, domain 1"/>
    <property type="match status" value="1"/>
</dbReference>
<dbReference type="Gene3D" id="3.30.70.2510">
    <property type="match status" value="1"/>
</dbReference>
<dbReference type="GO" id="GO:0008270">
    <property type="term" value="F:zinc ion binding"/>
    <property type="evidence" value="ECO:0007669"/>
    <property type="project" value="UniProtKB-KW"/>
</dbReference>
<evidence type="ECO:0000256" key="9">
    <source>
        <dbReference type="ARBA" id="ARBA00023242"/>
    </source>
</evidence>
<dbReference type="InterPro" id="IPR020103">
    <property type="entry name" value="PsdUridine_synth_cat_dom_sf"/>
</dbReference>
<keyword evidence="4" id="KW-0819">tRNA processing</keyword>
<keyword evidence="6 10" id="KW-0863">Zinc-finger</keyword>
<keyword evidence="9" id="KW-0539">Nucleus</keyword>
<dbReference type="PROSITE" id="PS00518">
    <property type="entry name" value="ZF_RING_1"/>
    <property type="match status" value="1"/>
</dbReference>
<organism evidence="12 13">
    <name type="scientific">Schistosoma mattheei</name>
    <dbReference type="NCBI Taxonomy" id="31246"/>
    <lineage>
        <taxon>Eukaryota</taxon>
        <taxon>Metazoa</taxon>
        <taxon>Spiralia</taxon>
        <taxon>Lophotrochozoa</taxon>
        <taxon>Platyhelminthes</taxon>
        <taxon>Trematoda</taxon>
        <taxon>Digenea</taxon>
        <taxon>Strigeidida</taxon>
        <taxon>Schistosomatoidea</taxon>
        <taxon>Schistosomatidae</taxon>
        <taxon>Schistosoma</taxon>
    </lineage>
</organism>
<dbReference type="InterPro" id="IPR013083">
    <property type="entry name" value="Znf_RING/FYVE/PHD"/>
</dbReference>
<keyword evidence="7" id="KW-0862">Zinc</keyword>
<evidence type="ECO:0000256" key="1">
    <source>
        <dbReference type="ARBA" id="ARBA00004123"/>
    </source>
</evidence>
<protein>
    <recommendedName>
        <fullName evidence="3">tRNA pseudouridine(55) synthase</fullName>
        <ecNumber evidence="3">5.4.99.25</ecNumber>
    </recommendedName>
</protein>
<dbReference type="Pfam" id="PF21238">
    <property type="entry name" value="Pus10_C"/>
    <property type="match status" value="2"/>
</dbReference>
<dbReference type="AlphaFoldDB" id="A0AA85C108"/>
<keyword evidence="8" id="KW-0413">Isomerase</keyword>
<evidence type="ECO:0000256" key="2">
    <source>
        <dbReference type="ARBA" id="ARBA00009652"/>
    </source>
</evidence>
<dbReference type="GO" id="GO:0160148">
    <property type="term" value="F:tRNA pseudouridine(55) synthase activity"/>
    <property type="evidence" value="ECO:0007669"/>
    <property type="project" value="UniProtKB-EC"/>
</dbReference>
<dbReference type="Proteomes" id="UP000050791">
    <property type="component" value="Unassembled WGS sequence"/>
</dbReference>
<feature type="domain" description="RING-type" evidence="11">
    <location>
        <begin position="19"/>
        <end position="58"/>
    </location>
</feature>
<evidence type="ECO:0000259" key="11">
    <source>
        <dbReference type="PROSITE" id="PS50089"/>
    </source>
</evidence>
<evidence type="ECO:0000313" key="13">
    <source>
        <dbReference type="WBParaSite" id="SMTH1_86570.1"/>
    </source>
</evidence>
<evidence type="ECO:0000256" key="6">
    <source>
        <dbReference type="ARBA" id="ARBA00022771"/>
    </source>
</evidence>
<keyword evidence="5" id="KW-0479">Metal-binding</keyword>
<sequence length="971" mass="110602">MTSSYPGVKLSSINGHLICGLCGGYLIDATVLTECIHVFCRSCILKYLLEHKICPLCQSLIQETRPGQALRPDVALQRIVYKLVPGLLKTEMKRISEFKELYLKELSCTDKMVCTKEILPKNCIPCSTASYSISDLCSSPLPTALATRSLSKSPCGLVSSTHATQMLVSNRLPNSAAFLVADDEFVSLALIHLTSFPSYSKISESVICKRHDSFKLASKSESSRSQPPSPLSNEQYSNSIYLLCPAVVTVANLHHLLLSKYQLDPTRQIVDLYLDGECLEPSHSLRETMPDEAISCIREYMLDFDICKCCIIRLTNGRCQQIDLLNVFHSQAYPDEFICKLCFGLLHNPYLCDIPRNLNESQNEVEFTNEEFDKYILLYLYKELNGSHYQYTAYQLRVTEPINIMLREQFLWDELTCMSTNHVNNNSNSSTIEKLNNLQTKFTKDDINALRSYAIPVKTAWKWIVDGKLSSLLKVPSIYSLRDDTELKLIKTNELNINNSNCDQESNIICLTIEFSNFLIQLDYDEFLSYLEHSSLNSIRSWLIRLKSVKIPRKRSKFHYGKELTTKTFSSQILNNDKNSLIINPSSVINIGYTLPNLLHFSRGLLTELIPLLKDNCLQSNYLKKISSSNCSLAFITSLKIFRSIPLYLAGRYVKLSRRLPQSPWIIGSQRKLDSSVEELITQLILPRFGANSQSCFITAGREDVDVRCLGLGRPFAIEISNYELLPSQIIQQWSVNDKLAVECNENEPLDLLKLASFVNSTTQGRVFIRDLQLVSSKSATAALKLGEMHKAKCYRAVCWCPHGGIKTELLMKMLQYTTLLNRTNENLDHVNIIHWPPNKTDSMKYGKIYFGPLDINQLTPIRVLHRRPLLNRKRTIYHLCFMSYVETIKANIFEFDDFKSWSKLYPEDELFILEIRCEAGTYVKELVHGDLGRCNPSLASIFGCQLDILALDVIGVELDWPTRLKDPILN</sequence>
<dbReference type="FunFam" id="3.30.40.10:FF:000122">
    <property type="entry name" value="polycomb group RING finger protein 1"/>
    <property type="match status" value="1"/>
</dbReference>
<evidence type="ECO:0000256" key="8">
    <source>
        <dbReference type="ARBA" id="ARBA00023235"/>
    </source>
</evidence>
<dbReference type="EC" id="5.4.99.25" evidence="3"/>
<dbReference type="GO" id="GO:0031119">
    <property type="term" value="P:tRNA pseudouridine synthesis"/>
    <property type="evidence" value="ECO:0007669"/>
    <property type="project" value="TreeGrafter"/>
</dbReference>
<accession>A0AA85C108</accession>
<dbReference type="SMART" id="SM00184">
    <property type="entry name" value="RING"/>
    <property type="match status" value="1"/>
</dbReference>
<dbReference type="PANTHER" id="PTHR21568:SF0">
    <property type="entry name" value="TRNA PSEUDOURIDINE SYNTHASE PUS10"/>
    <property type="match status" value="1"/>
</dbReference>
<dbReference type="PROSITE" id="PS50089">
    <property type="entry name" value="ZF_RING_2"/>
    <property type="match status" value="1"/>
</dbReference>
<dbReference type="SUPFAM" id="SSF57850">
    <property type="entry name" value="RING/U-box"/>
    <property type="match status" value="1"/>
</dbReference>
<dbReference type="InterPro" id="IPR017907">
    <property type="entry name" value="Znf_RING_CS"/>
</dbReference>
<comment type="subcellular location">
    <subcellularLocation>
        <location evidence="1">Nucleus</location>
    </subcellularLocation>
</comment>
<dbReference type="SUPFAM" id="SSF55120">
    <property type="entry name" value="Pseudouridine synthase"/>
    <property type="match status" value="1"/>
</dbReference>
<dbReference type="Pfam" id="PF13923">
    <property type="entry name" value="zf-C3HC4_2"/>
    <property type="match status" value="1"/>
</dbReference>
<evidence type="ECO:0000256" key="4">
    <source>
        <dbReference type="ARBA" id="ARBA00022694"/>
    </source>
</evidence>
<dbReference type="InterPro" id="IPR001841">
    <property type="entry name" value="Znf_RING"/>
</dbReference>
<dbReference type="InterPro" id="IPR048741">
    <property type="entry name" value="Pus10-like_C"/>
</dbReference>
<dbReference type="FunFam" id="3.30.70.2510:FF:000001">
    <property type="entry name" value="tRNA pseudouridine synthase Pus10"/>
    <property type="match status" value="1"/>
</dbReference>
<evidence type="ECO:0000256" key="10">
    <source>
        <dbReference type="PROSITE-ProRule" id="PRU00175"/>
    </source>
</evidence>
<evidence type="ECO:0000256" key="7">
    <source>
        <dbReference type="ARBA" id="ARBA00022833"/>
    </source>
</evidence>
<dbReference type="Gene3D" id="3.30.40.10">
    <property type="entry name" value="Zinc/RING finger domain, C3HC4 (zinc finger)"/>
    <property type="match status" value="1"/>
</dbReference>